<reference evidence="6" key="1">
    <citation type="submission" date="2021-03" db="EMBL/GenBank/DDBJ databases">
        <title>Antimicrobial resistance genes in bacteria isolated from Japanese honey, and their potential for conferring macrolide and lincosamide resistance in the American foulbrood pathogen Paenibacillus larvae.</title>
        <authorList>
            <person name="Okamoto M."/>
            <person name="Kumagai M."/>
            <person name="Kanamori H."/>
            <person name="Takamatsu D."/>
        </authorList>
    </citation>
    <scope>NUCLEOTIDE SEQUENCE</scope>
    <source>
        <strain evidence="6">J27TS8</strain>
    </source>
</reference>
<name>A0A919WFB9_9BACI</name>
<dbReference type="PROSITE" id="PS00676">
    <property type="entry name" value="SIGMA54_INTERACT_2"/>
    <property type="match status" value="1"/>
</dbReference>
<dbReference type="Gene3D" id="3.40.50.300">
    <property type="entry name" value="P-loop containing nucleotide triphosphate hydrolases"/>
    <property type="match status" value="1"/>
</dbReference>
<dbReference type="Gene3D" id="1.10.10.60">
    <property type="entry name" value="Homeodomain-like"/>
    <property type="match status" value="1"/>
</dbReference>
<dbReference type="GO" id="GO:0006355">
    <property type="term" value="P:regulation of DNA-templated transcription"/>
    <property type="evidence" value="ECO:0007669"/>
    <property type="project" value="InterPro"/>
</dbReference>
<gene>
    <name evidence="6" type="ORF">J27TS8_09230</name>
</gene>
<keyword evidence="2" id="KW-0067">ATP-binding</keyword>
<dbReference type="Pfam" id="PF02954">
    <property type="entry name" value="HTH_8"/>
    <property type="match status" value="1"/>
</dbReference>
<sequence length="599" mass="69326">MDLKEHIWKSFVADGSVDLKILPNNVAHSWLRCRDQNVDPYRRRSFTIISKSKLKEKQQKNKRIIELVEKELKKYHQYFQLKMPIFILTDVDGYIIWRDGYEGTKSLANEISFAEGNRWHEDDVGTNAISLALQTGDVTTLRGYEHYAISSHEWECTAAPIHNEFGDICAVIDISSHLNNSATQVEVHLFLQLLANTISEKLYNDYLTIHRQLLDYAYKMTRPGIVCNEHEQIITISKELMLDEDEWAGRNIQELLTSQFIHELPEIIMFDGRLIGYYYPILQAPQKRKNYYYSGVPSKNVDYLHFMSQVVKAAASMLPIHIHGESGSGKEVIAETIHKNSPASSGPLVAINCGAISENLLESELFGFAPGAFTGASNKGYQGKILQAHEGTLFFDEVDCMSLRMQAALLRVLEEKKVTPLGSTKAKNVSFRIVTASNRNLKELVQENKFRLDLFYRLYVCPLNIPPLRERKEDIYALMQDYCDKRQWHPHWMSTAYKVAKEYNWYGNIRELNNFLERLYLYYEQDTPTISNIQELIEIGSVFSETGECLQHHIVPVSHEQQEIEEVLERHQYNISRTSEELGIARSTLYRKMKKYNLK</sequence>
<dbReference type="Gene3D" id="1.10.8.60">
    <property type="match status" value="1"/>
</dbReference>
<dbReference type="GO" id="GO:0043565">
    <property type="term" value="F:sequence-specific DNA binding"/>
    <property type="evidence" value="ECO:0007669"/>
    <property type="project" value="InterPro"/>
</dbReference>
<dbReference type="Gene3D" id="3.30.450.40">
    <property type="match status" value="1"/>
</dbReference>
<dbReference type="InterPro" id="IPR002197">
    <property type="entry name" value="HTH_Fis"/>
</dbReference>
<keyword evidence="7" id="KW-1185">Reference proteome</keyword>
<dbReference type="PRINTS" id="PR01590">
    <property type="entry name" value="HTHFIS"/>
</dbReference>
<dbReference type="PANTHER" id="PTHR32071:SF101">
    <property type="entry name" value="ACETOIN DEHYDROGENASE OPERON TRANSCRIPTIONAL ACTIVATOR ACOR"/>
    <property type="match status" value="1"/>
</dbReference>
<dbReference type="PROSITE" id="PS50045">
    <property type="entry name" value="SIGMA54_INTERACT_4"/>
    <property type="match status" value="1"/>
</dbReference>
<evidence type="ECO:0000313" key="7">
    <source>
        <dbReference type="Proteomes" id="UP000682111"/>
    </source>
</evidence>
<dbReference type="GO" id="GO:0005524">
    <property type="term" value="F:ATP binding"/>
    <property type="evidence" value="ECO:0007669"/>
    <property type="project" value="UniProtKB-KW"/>
</dbReference>
<dbReference type="SUPFAM" id="SSF46689">
    <property type="entry name" value="Homeodomain-like"/>
    <property type="match status" value="1"/>
</dbReference>
<keyword evidence="3" id="KW-0805">Transcription regulation</keyword>
<dbReference type="FunFam" id="3.40.50.300:FF:000006">
    <property type="entry name" value="DNA-binding transcriptional regulator NtrC"/>
    <property type="match status" value="1"/>
</dbReference>
<dbReference type="EMBL" id="BORC01000001">
    <property type="protein sequence ID" value="GIN60930.1"/>
    <property type="molecule type" value="Genomic_DNA"/>
</dbReference>
<dbReference type="SMART" id="SM00382">
    <property type="entry name" value="AAA"/>
    <property type="match status" value="1"/>
</dbReference>
<evidence type="ECO:0000313" key="6">
    <source>
        <dbReference type="EMBL" id="GIN60930.1"/>
    </source>
</evidence>
<organism evidence="6 7">
    <name type="scientific">Robertmurraya siralis</name>
    <dbReference type="NCBI Taxonomy" id="77777"/>
    <lineage>
        <taxon>Bacteria</taxon>
        <taxon>Bacillati</taxon>
        <taxon>Bacillota</taxon>
        <taxon>Bacilli</taxon>
        <taxon>Bacillales</taxon>
        <taxon>Bacillaceae</taxon>
        <taxon>Robertmurraya</taxon>
    </lineage>
</organism>
<dbReference type="AlphaFoldDB" id="A0A919WFB9"/>
<dbReference type="SUPFAM" id="SSF52540">
    <property type="entry name" value="P-loop containing nucleoside triphosphate hydrolases"/>
    <property type="match status" value="1"/>
</dbReference>
<protein>
    <submittedName>
        <fullName evidence="6">Sigma-54-dependent Fis family transcriptional regulator</fullName>
    </submittedName>
</protein>
<keyword evidence="1" id="KW-0547">Nucleotide-binding</keyword>
<dbReference type="InterPro" id="IPR025943">
    <property type="entry name" value="Sigma_54_int_dom_ATP-bd_2"/>
</dbReference>
<dbReference type="OrthoDB" id="9771372at2"/>
<dbReference type="InterPro" id="IPR027417">
    <property type="entry name" value="P-loop_NTPase"/>
</dbReference>
<dbReference type="RefSeq" id="WP_095306373.1">
    <property type="nucleotide sequence ID" value="NZ_BORC01000001.1"/>
</dbReference>
<evidence type="ECO:0000256" key="2">
    <source>
        <dbReference type="ARBA" id="ARBA00022840"/>
    </source>
</evidence>
<keyword evidence="4" id="KW-0804">Transcription</keyword>
<dbReference type="InterPro" id="IPR003593">
    <property type="entry name" value="AAA+_ATPase"/>
</dbReference>
<dbReference type="Proteomes" id="UP000682111">
    <property type="component" value="Unassembled WGS sequence"/>
</dbReference>
<dbReference type="Pfam" id="PF25601">
    <property type="entry name" value="AAA_lid_14"/>
    <property type="match status" value="1"/>
</dbReference>
<dbReference type="PANTHER" id="PTHR32071">
    <property type="entry name" value="TRANSCRIPTIONAL REGULATORY PROTEIN"/>
    <property type="match status" value="1"/>
</dbReference>
<evidence type="ECO:0000256" key="1">
    <source>
        <dbReference type="ARBA" id="ARBA00022741"/>
    </source>
</evidence>
<feature type="domain" description="Sigma-54 factor interaction" evidence="5">
    <location>
        <begin position="296"/>
        <end position="521"/>
    </location>
</feature>
<accession>A0A919WFB9</accession>
<evidence type="ECO:0000256" key="4">
    <source>
        <dbReference type="ARBA" id="ARBA00023163"/>
    </source>
</evidence>
<comment type="caution">
    <text evidence="6">The sequence shown here is derived from an EMBL/GenBank/DDBJ whole genome shotgun (WGS) entry which is preliminary data.</text>
</comment>
<evidence type="ECO:0000256" key="3">
    <source>
        <dbReference type="ARBA" id="ARBA00023015"/>
    </source>
</evidence>
<dbReference type="InterPro" id="IPR058031">
    <property type="entry name" value="AAA_lid_NorR"/>
</dbReference>
<proteinExistence type="predicted"/>
<dbReference type="InterPro" id="IPR002078">
    <property type="entry name" value="Sigma_54_int"/>
</dbReference>
<dbReference type="InterPro" id="IPR029016">
    <property type="entry name" value="GAF-like_dom_sf"/>
</dbReference>
<dbReference type="CDD" id="cd00009">
    <property type="entry name" value="AAA"/>
    <property type="match status" value="1"/>
</dbReference>
<dbReference type="Pfam" id="PF00158">
    <property type="entry name" value="Sigma54_activat"/>
    <property type="match status" value="1"/>
</dbReference>
<evidence type="ECO:0000259" key="5">
    <source>
        <dbReference type="PROSITE" id="PS50045"/>
    </source>
</evidence>
<dbReference type="InterPro" id="IPR009057">
    <property type="entry name" value="Homeodomain-like_sf"/>
</dbReference>